<feature type="region of interest" description="Disordered" evidence="1">
    <location>
        <begin position="1"/>
        <end position="65"/>
    </location>
</feature>
<sequence>MPAEWTRREEEKEAAARTKGGTEREGGRREGCKGHQLNSAPQPTTTTTTKAREVTAVTGLNADLI</sequence>
<organism evidence="2 3">
    <name type="scientific">Portunus trituberculatus</name>
    <name type="common">Swimming crab</name>
    <name type="synonym">Neptunus trituberculatus</name>
    <dbReference type="NCBI Taxonomy" id="210409"/>
    <lineage>
        <taxon>Eukaryota</taxon>
        <taxon>Metazoa</taxon>
        <taxon>Ecdysozoa</taxon>
        <taxon>Arthropoda</taxon>
        <taxon>Crustacea</taxon>
        <taxon>Multicrustacea</taxon>
        <taxon>Malacostraca</taxon>
        <taxon>Eumalacostraca</taxon>
        <taxon>Eucarida</taxon>
        <taxon>Decapoda</taxon>
        <taxon>Pleocyemata</taxon>
        <taxon>Brachyura</taxon>
        <taxon>Eubrachyura</taxon>
        <taxon>Portunoidea</taxon>
        <taxon>Portunidae</taxon>
        <taxon>Portuninae</taxon>
        <taxon>Portunus</taxon>
    </lineage>
</organism>
<name>A0A5B7K0D5_PORTR</name>
<feature type="compositionally biased region" description="Basic and acidic residues" evidence="1">
    <location>
        <begin position="1"/>
        <end position="33"/>
    </location>
</feature>
<evidence type="ECO:0000313" key="2">
    <source>
        <dbReference type="EMBL" id="MPD03792.1"/>
    </source>
</evidence>
<dbReference type="AlphaFoldDB" id="A0A5B7K0D5"/>
<comment type="caution">
    <text evidence="2">The sequence shown here is derived from an EMBL/GenBank/DDBJ whole genome shotgun (WGS) entry which is preliminary data.</text>
</comment>
<accession>A0A5B7K0D5</accession>
<dbReference type="Proteomes" id="UP000324222">
    <property type="component" value="Unassembled WGS sequence"/>
</dbReference>
<gene>
    <name evidence="2" type="ORF">E2C01_099446</name>
</gene>
<keyword evidence="3" id="KW-1185">Reference proteome</keyword>
<evidence type="ECO:0000256" key="1">
    <source>
        <dbReference type="SAM" id="MobiDB-lite"/>
    </source>
</evidence>
<proteinExistence type="predicted"/>
<protein>
    <submittedName>
        <fullName evidence="2">Uncharacterized protein</fullName>
    </submittedName>
</protein>
<reference evidence="2 3" key="1">
    <citation type="submission" date="2019-05" db="EMBL/GenBank/DDBJ databases">
        <title>Another draft genome of Portunus trituberculatus and its Hox gene families provides insights of decapod evolution.</title>
        <authorList>
            <person name="Jeong J.-H."/>
            <person name="Song I."/>
            <person name="Kim S."/>
            <person name="Choi T."/>
            <person name="Kim D."/>
            <person name="Ryu S."/>
            <person name="Kim W."/>
        </authorList>
    </citation>
    <scope>NUCLEOTIDE SEQUENCE [LARGE SCALE GENOMIC DNA]</scope>
    <source>
        <tissue evidence="2">Muscle</tissue>
    </source>
</reference>
<evidence type="ECO:0000313" key="3">
    <source>
        <dbReference type="Proteomes" id="UP000324222"/>
    </source>
</evidence>
<dbReference type="EMBL" id="VSRR010137907">
    <property type="protein sequence ID" value="MPD03792.1"/>
    <property type="molecule type" value="Genomic_DNA"/>
</dbReference>